<keyword evidence="2" id="KW-1185">Reference proteome</keyword>
<evidence type="ECO:0000313" key="1">
    <source>
        <dbReference type="EMBL" id="GAV85343.1"/>
    </source>
</evidence>
<dbReference type="AlphaFoldDB" id="A0A1Q3CZ57"/>
<reference evidence="2" key="1">
    <citation type="submission" date="2016-04" db="EMBL/GenBank/DDBJ databases">
        <title>Cephalotus genome sequencing.</title>
        <authorList>
            <person name="Fukushima K."/>
            <person name="Hasebe M."/>
            <person name="Fang X."/>
        </authorList>
    </citation>
    <scope>NUCLEOTIDE SEQUENCE [LARGE SCALE GENOMIC DNA]</scope>
    <source>
        <strain evidence="2">cv. St1</strain>
    </source>
</reference>
<name>A0A1Q3CZ57_CEPFO</name>
<organism evidence="1 2">
    <name type="scientific">Cephalotus follicularis</name>
    <name type="common">Albany pitcher plant</name>
    <dbReference type="NCBI Taxonomy" id="3775"/>
    <lineage>
        <taxon>Eukaryota</taxon>
        <taxon>Viridiplantae</taxon>
        <taxon>Streptophyta</taxon>
        <taxon>Embryophyta</taxon>
        <taxon>Tracheophyta</taxon>
        <taxon>Spermatophyta</taxon>
        <taxon>Magnoliopsida</taxon>
        <taxon>eudicotyledons</taxon>
        <taxon>Gunneridae</taxon>
        <taxon>Pentapetalae</taxon>
        <taxon>rosids</taxon>
        <taxon>fabids</taxon>
        <taxon>Oxalidales</taxon>
        <taxon>Cephalotaceae</taxon>
        <taxon>Cephalotus</taxon>
    </lineage>
</organism>
<comment type="caution">
    <text evidence="1">The sequence shown here is derived from an EMBL/GenBank/DDBJ whole genome shotgun (WGS) entry which is preliminary data.</text>
</comment>
<accession>A0A1Q3CZ57</accession>
<gene>
    <name evidence="1" type="ORF">CFOL_v3_28781</name>
</gene>
<protein>
    <submittedName>
        <fullName evidence="1">Uncharacterized protein</fullName>
    </submittedName>
</protein>
<dbReference type="Proteomes" id="UP000187406">
    <property type="component" value="Unassembled WGS sequence"/>
</dbReference>
<dbReference type="InParanoid" id="A0A1Q3CZ57"/>
<dbReference type="EMBL" id="BDDD01003542">
    <property type="protein sequence ID" value="GAV85343.1"/>
    <property type="molecule type" value="Genomic_DNA"/>
</dbReference>
<proteinExistence type="predicted"/>
<evidence type="ECO:0000313" key="2">
    <source>
        <dbReference type="Proteomes" id="UP000187406"/>
    </source>
</evidence>
<sequence>MGGQNIDLSFCSNEFAFVSWLDNLHLLPLVQIQDLFYVKLVKEFYMNLRIVSGPNEEFALSSTVKGQRIFLDARILVSIFHIPHIGLYIFEYKKWPEVEGFHPNDI</sequence>
<dbReference type="OrthoDB" id="1750780at2759"/>